<protein>
    <recommendedName>
        <fullName evidence="1">Hypervirulence associated protein TUDOR domain-containing protein</fullName>
    </recommendedName>
</protein>
<dbReference type="Proteomes" id="UP000027647">
    <property type="component" value="Unassembled WGS sequence"/>
</dbReference>
<keyword evidence="3" id="KW-1185">Reference proteome</keyword>
<evidence type="ECO:0000313" key="3">
    <source>
        <dbReference type="Proteomes" id="UP000027647"/>
    </source>
</evidence>
<comment type="caution">
    <text evidence="2">The sequence shown here is derived from an EMBL/GenBank/DDBJ whole genome shotgun (WGS) entry which is preliminary data.</text>
</comment>
<dbReference type="InterPro" id="IPR021331">
    <property type="entry name" value="Hva1_TUDOR"/>
</dbReference>
<feature type="domain" description="Hypervirulence associated protein TUDOR" evidence="1">
    <location>
        <begin position="7"/>
        <end position="55"/>
    </location>
</feature>
<gene>
    <name evidence="2" type="ORF">EH31_15905</name>
</gene>
<evidence type="ECO:0000259" key="1">
    <source>
        <dbReference type="Pfam" id="PF11160"/>
    </source>
</evidence>
<accession>A0A074MTE4</accession>
<reference evidence="2 3" key="1">
    <citation type="submission" date="2014-04" db="EMBL/GenBank/DDBJ databases">
        <title>A comprehensive comparison of genomes of Erythrobacter spp. strains.</title>
        <authorList>
            <person name="Zheng Q."/>
        </authorList>
    </citation>
    <scope>NUCLEOTIDE SEQUENCE [LARGE SCALE GENOMIC DNA]</scope>
    <source>
        <strain evidence="2 3">DSM 6997</strain>
    </source>
</reference>
<name>A0A074MTE4_ERYLO</name>
<dbReference type="STRING" id="1044.EH31_15905"/>
<dbReference type="OrthoDB" id="283968at2"/>
<proteinExistence type="predicted"/>
<organism evidence="2 3">
    <name type="scientific">Erythrobacter longus</name>
    <dbReference type="NCBI Taxonomy" id="1044"/>
    <lineage>
        <taxon>Bacteria</taxon>
        <taxon>Pseudomonadati</taxon>
        <taxon>Pseudomonadota</taxon>
        <taxon>Alphaproteobacteria</taxon>
        <taxon>Sphingomonadales</taxon>
        <taxon>Erythrobacteraceae</taxon>
        <taxon>Erythrobacter/Porphyrobacter group</taxon>
        <taxon>Erythrobacter</taxon>
    </lineage>
</organism>
<dbReference type="Pfam" id="PF11160">
    <property type="entry name" value="Hva1_TUDOR"/>
    <property type="match status" value="1"/>
</dbReference>
<dbReference type="RefSeq" id="WP_034961765.1">
    <property type="nucleotide sequence ID" value="NZ_JMIW01000007.1"/>
</dbReference>
<dbReference type="EMBL" id="JMIW01000007">
    <property type="protein sequence ID" value="KEO88912.1"/>
    <property type="molecule type" value="Genomic_DNA"/>
</dbReference>
<evidence type="ECO:0000313" key="2">
    <source>
        <dbReference type="EMBL" id="KEO88912.1"/>
    </source>
</evidence>
<sequence>MTGYDEGTKIEWDWGDGTATGTIVACYTQKRTLKIDGNSITRDASEGCPSYKIERLVAEYA</sequence>
<dbReference type="AlphaFoldDB" id="A0A074MTE4"/>